<evidence type="ECO:0000256" key="4">
    <source>
        <dbReference type="ARBA" id="ARBA00020268"/>
    </source>
</evidence>
<dbReference type="InterPro" id="IPR002528">
    <property type="entry name" value="MATE_fam"/>
</dbReference>
<dbReference type="STRING" id="1297617.IB211_00692c"/>
<evidence type="ECO:0000256" key="13">
    <source>
        <dbReference type="SAM" id="Phobius"/>
    </source>
</evidence>
<feature type="transmembrane region" description="Helical" evidence="13">
    <location>
        <begin position="289"/>
        <end position="311"/>
    </location>
</feature>
<dbReference type="GO" id="GO:0006811">
    <property type="term" value="P:monoatomic ion transport"/>
    <property type="evidence" value="ECO:0007669"/>
    <property type="project" value="UniProtKB-KW"/>
</dbReference>
<feature type="transmembrane region" description="Helical" evidence="13">
    <location>
        <begin position="167"/>
        <end position="190"/>
    </location>
</feature>
<keyword evidence="6" id="KW-0050">Antiport</keyword>
<protein>
    <recommendedName>
        <fullName evidence="4">Probable multidrug resistance protein NorM</fullName>
    </recommendedName>
    <alternativeName>
        <fullName evidence="12">Multidrug-efflux transporter</fullName>
    </alternativeName>
</protein>
<keyword evidence="10" id="KW-0406">Ion transport</keyword>
<evidence type="ECO:0000256" key="12">
    <source>
        <dbReference type="ARBA" id="ARBA00031636"/>
    </source>
</evidence>
<feature type="transmembrane region" description="Helical" evidence="13">
    <location>
        <begin position="419"/>
        <end position="444"/>
    </location>
</feature>
<dbReference type="InterPro" id="IPR048279">
    <property type="entry name" value="MdtK-like"/>
</dbReference>
<evidence type="ECO:0000256" key="2">
    <source>
        <dbReference type="ARBA" id="ARBA00004651"/>
    </source>
</evidence>
<feature type="transmembrane region" description="Helical" evidence="13">
    <location>
        <begin position="323"/>
        <end position="343"/>
    </location>
</feature>
<feature type="transmembrane region" description="Helical" evidence="13">
    <location>
        <begin position="202"/>
        <end position="223"/>
    </location>
</feature>
<dbReference type="KEGG" id="ibu:IB211_00692c"/>
<dbReference type="AlphaFoldDB" id="A0A0S2W1G8"/>
<dbReference type="eggNOG" id="COG0534">
    <property type="taxonomic scope" value="Bacteria"/>
</dbReference>
<name>A0A0S2W1G8_9FIRM</name>
<reference evidence="14 15" key="1">
    <citation type="journal article" date="2015" name="Nat. Commun.">
        <title>Production of butyrate from lysine and the Amadori product fructoselysine by a human gut commensal.</title>
        <authorList>
            <person name="Bui T.P."/>
            <person name="Ritari J."/>
            <person name="Boeren S."/>
            <person name="de Waard P."/>
            <person name="Plugge C.M."/>
            <person name="de Vos W.M."/>
        </authorList>
    </citation>
    <scope>NUCLEOTIDE SEQUENCE [LARGE SCALE GENOMIC DNA]</scope>
    <source>
        <strain evidence="14 15">AF211</strain>
    </source>
</reference>
<evidence type="ECO:0000256" key="11">
    <source>
        <dbReference type="ARBA" id="ARBA00023136"/>
    </source>
</evidence>
<accession>A0A0S2W1G8</accession>
<dbReference type="EMBL" id="CP011307">
    <property type="protein sequence ID" value="ALP93087.1"/>
    <property type="molecule type" value="Genomic_DNA"/>
</dbReference>
<dbReference type="InterPro" id="IPR050222">
    <property type="entry name" value="MATE_MdtK"/>
</dbReference>
<reference evidence="15" key="2">
    <citation type="submission" date="2015-04" db="EMBL/GenBank/DDBJ databases">
        <title>A butyrogenic pathway from the amino acid lysine in a human gut commensal.</title>
        <authorList>
            <person name="de Vos W.M."/>
            <person name="Bui N.T.P."/>
            <person name="Plugge C.M."/>
            <person name="Ritari J."/>
        </authorList>
    </citation>
    <scope>NUCLEOTIDE SEQUENCE [LARGE SCALE GENOMIC DNA]</scope>
    <source>
        <strain evidence="15">AF211</strain>
    </source>
</reference>
<evidence type="ECO:0000256" key="6">
    <source>
        <dbReference type="ARBA" id="ARBA00022449"/>
    </source>
</evidence>
<dbReference type="Pfam" id="PF01554">
    <property type="entry name" value="MatE"/>
    <property type="match status" value="2"/>
</dbReference>
<feature type="transmembrane region" description="Helical" evidence="13">
    <location>
        <begin position="137"/>
        <end position="155"/>
    </location>
</feature>
<evidence type="ECO:0000256" key="9">
    <source>
        <dbReference type="ARBA" id="ARBA00022989"/>
    </source>
</evidence>
<evidence type="ECO:0000256" key="3">
    <source>
        <dbReference type="ARBA" id="ARBA00010199"/>
    </source>
</evidence>
<feature type="transmembrane region" description="Helical" evidence="13">
    <location>
        <begin position="244"/>
        <end position="269"/>
    </location>
</feature>
<evidence type="ECO:0000313" key="14">
    <source>
        <dbReference type="EMBL" id="ALP93087.1"/>
    </source>
</evidence>
<keyword evidence="8 13" id="KW-0812">Transmembrane</keyword>
<evidence type="ECO:0000256" key="5">
    <source>
        <dbReference type="ARBA" id="ARBA00022448"/>
    </source>
</evidence>
<dbReference type="NCBIfam" id="TIGR00797">
    <property type="entry name" value="matE"/>
    <property type="match status" value="1"/>
</dbReference>
<comment type="subcellular location">
    <subcellularLocation>
        <location evidence="2">Cell membrane</location>
        <topology evidence="2">Multi-pass membrane protein</topology>
    </subcellularLocation>
</comment>
<feature type="transmembrane region" description="Helical" evidence="13">
    <location>
        <begin position="363"/>
        <end position="384"/>
    </location>
</feature>
<evidence type="ECO:0000256" key="7">
    <source>
        <dbReference type="ARBA" id="ARBA00022475"/>
    </source>
</evidence>
<dbReference type="PANTHER" id="PTHR43298:SF2">
    <property type="entry name" value="FMN_FAD EXPORTER YEEO-RELATED"/>
    <property type="match status" value="1"/>
</dbReference>
<sequence length="457" mass="49398">MTQQPQENKMGVMPVNRLLLTMSLPMMISMLVQALYNVVDSVFVSYISEDALAAVGLAFPAQNLMISVAVGTGVGINALLSKSLGEKNFETANQAAVNGVFLAFCSWAIFAVLGGLFSRTFMTLQTQVDSIISYGTTYLSIVSVVCVGMMFQICFERLLQSTGKTIFTMISQATGAVINLVLDPLLIFGLGPFPEMGIAGAAWATVLGQIVGALLGLYCNLRLNPEIILNFRGFRPSGAIIRKIYAVGVPSIIMSSIGSVMTFGMNKILGAFNSTAVAVFSAYFKLESFIFMPVFGLNNGIVPIIAYNYGARKPDRMVRTAKLGVLYALGIMLAGVALFWIVPRQLLGIFNASDYMLEIGIPALRLISLSFPFAAFGIVTSSVCQALGHGVLSLIVSVLRQLVLILPSAWLLGHFVGLAATWLAFPFAEIFSFSLSCFFMFYMYRTVIQPLEHPAAE</sequence>
<evidence type="ECO:0000256" key="8">
    <source>
        <dbReference type="ARBA" id="ARBA00022692"/>
    </source>
</evidence>
<dbReference type="PANTHER" id="PTHR43298">
    <property type="entry name" value="MULTIDRUG RESISTANCE PROTEIN NORM-RELATED"/>
    <property type="match status" value="1"/>
</dbReference>
<evidence type="ECO:0000256" key="10">
    <source>
        <dbReference type="ARBA" id="ARBA00023065"/>
    </source>
</evidence>
<comment type="function">
    <text evidence="1">Multidrug efflux pump.</text>
</comment>
<dbReference type="PATRIC" id="fig|1297617.4.peg.700"/>
<evidence type="ECO:0000313" key="15">
    <source>
        <dbReference type="Proteomes" id="UP000064844"/>
    </source>
</evidence>
<keyword evidence="15" id="KW-1185">Reference proteome</keyword>
<feature type="transmembrane region" description="Helical" evidence="13">
    <location>
        <begin position="18"/>
        <end position="39"/>
    </location>
</feature>
<feature type="transmembrane region" description="Helical" evidence="13">
    <location>
        <begin position="51"/>
        <end position="74"/>
    </location>
</feature>
<keyword evidence="5" id="KW-0813">Transport</keyword>
<dbReference type="GO" id="GO:0042910">
    <property type="term" value="F:xenobiotic transmembrane transporter activity"/>
    <property type="evidence" value="ECO:0007669"/>
    <property type="project" value="InterPro"/>
</dbReference>
<feature type="transmembrane region" description="Helical" evidence="13">
    <location>
        <begin position="391"/>
        <end position="413"/>
    </location>
</feature>
<keyword evidence="7" id="KW-1003">Cell membrane</keyword>
<keyword evidence="9 13" id="KW-1133">Transmembrane helix</keyword>
<proteinExistence type="inferred from homology"/>
<gene>
    <name evidence="14" type="ORF">IB211_00692c</name>
</gene>
<evidence type="ECO:0000256" key="1">
    <source>
        <dbReference type="ARBA" id="ARBA00003408"/>
    </source>
</evidence>
<keyword evidence="11 13" id="KW-0472">Membrane</keyword>
<dbReference type="PIRSF" id="PIRSF006603">
    <property type="entry name" value="DinF"/>
    <property type="match status" value="1"/>
</dbReference>
<dbReference type="CDD" id="cd13144">
    <property type="entry name" value="MATE_like_4"/>
    <property type="match status" value="1"/>
</dbReference>
<comment type="similarity">
    <text evidence="3">Belongs to the multi antimicrobial extrusion (MATE) (TC 2.A.66.1) family.</text>
</comment>
<dbReference type="Proteomes" id="UP000064844">
    <property type="component" value="Chromosome"/>
</dbReference>
<organism evidence="14 15">
    <name type="scientific">Intestinimonas butyriciproducens</name>
    <dbReference type="NCBI Taxonomy" id="1297617"/>
    <lineage>
        <taxon>Bacteria</taxon>
        <taxon>Bacillati</taxon>
        <taxon>Bacillota</taxon>
        <taxon>Clostridia</taxon>
        <taxon>Eubacteriales</taxon>
        <taxon>Intestinimonas</taxon>
    </lineage>
</organism>
<dbReference type="GO" id="GO:0005886">
    <property type="term" value="C:plasma membrane"/>
    <property type="evidence" value="ECO:0007669"/>
    <property type="project" value="UniProtKB-SubCell"/>
</dbReference>
<feature type="transmembrane region" description="Helical" evidence="13">
    <location>
        <begin position="95"/>
        <end position="117"/>
    </location>
</feature>
<dbReference type="GO" id="GO:0015297">
    <property type="term" value="F:antiporter activity"/>
    <property type="evidence" value="ECO:0007669"/>
    <property type="project" value="UniProtKB-KW"/>
</dbReference>